<gene>
    <name evidence="2" type="ORF">G9U52_20005</name>
</gene>
<dbReference type="RefSeq" id="WP_166152575.1">
    <property type="nucleotide sequence ID" value="NZ_JAAOIW010000007.1"/>
</dbReference>
<reference evidence="2" key="1">
    <citation type="submission" date="2020-03" db="EMBL/GenBank/DDBJ databases">
        <title>Draft sequencing of Paenibacilllus sp. S3N08.</title>
        <authorList>
            <person name="Kim D.-U."/>
        </authorList>
    </citation>
    <scope>NUCLEOTIDE SEQUENCE</scope>
    <source>
        <strain evidence="2">S3N08</strain>
    </source>
</reference>
<dbReference type="InterPro" id="IPR000241">
    <property type="entry name" value="RlmKL-like_Mtase"/>
</dbReference>
<organism evidence="2 3">
    <name type="scientific">Paenibacillus agricola</name>
    <dbReference type="NCBI Taxonomy" id="2716264"/>
    <lineage>
        <taxon>Bacteria</taxon>
        <taxon>Bacillati</taxon>
        <taxon>Bacillota</taxon>
        <taxon>Bacilli</taxon>
        <taxon>Bacillales</taxon>
        <taxon>Paenibacillaceae</taxon>
        <taxon>Paenibacillus</taxon>
    </lineage>
</organism>
<dbReference type="CDD" id="cd02440">
    <property type="entry name" value="AdoMet_MTases"/>
    <property type="match status" value="1"/>
</dbReference>
<dbReference type="Gene3D" id="3.40.50.150">
    <property type="entry name" value="Vaccinia Virus protein VP39"/>
    <property type="match status" value="1"/>
</dbReference>
<dbReference type="EMBL" id="JAAOIW010000007">
    <property type="protein sequence ID" value="NHN32127.1"/>
    <property type="molecule type" value="Genomic_DNA"/>
</dbReference>
<evidence type="ECO:0000259" key="1">
    <source>
        <dbReference type="Pfam" id="PF01170"/>
    </source>
</evidence>
<feature type="domain" description="Ribosomal RNA large subunit methyltransferase K/L-like methyltransferase" evidence="1">
    <location>
        <begin position="158"/>
        <end position="255"/>
    </location>
</feature>
<dbReference type="SUPFAM" id="SSF53335">
    <property type="entry name" value="S-adenosyl-L-methionine-dependent methyltransferases"/>
    <property type="match status" value="1"/>
</dbReference>
<proteinExistence type="predicted"/>
<comment type="caution">
    <text evidence="2">The sequence shown here is derived from an EMBL/GenBank/DDBJ whole genome shotgun (WGS) entry which is preliminary data.</text>
</comment>
<dbReference type="PANTHER" id="PTHR14911:SF13">
    <property type="entry name" value="TRNA (GUANINE(6)-N2)-METHYLTRANSFERASE THUMP3"/>
    <property type="match status" value="1"/>
</dbReference>
<dbReference type="InterPro" id="IPR029063">
    <property type="entry name" value="SAM-dependent_MTases_sf"/>
</dbReference>
<keyword evidence="2" id="KW-0808">Transferase</keyword>
<name>A0ABX0JB67_9BACL</name>
<sequence>MDQLSRIPAFIYTFACREDELSLCELETRAFFQAEAHNNLLKSTLSIDPSRSPFIKERVEVLYEGDSLTHIYEQVEQLQFPDSTFKVIFVKLNDLDASEKVEFEDRRAIEREMGLHIEGESDVHHPDHTFGLITLGGRWYFGPYLKNAAVWLHHMKKPRNYSIALSTRVARAAANIAVPHPEGIRAIDPCCGIGTVLVEALSMGIDIVGRDINPFITRGARENIAHFGFECEVTLGAIANVSEHYDVAIVDMPYNLFSTTTPEEQLSILEQARRIAGKVVVISIEAIDEMIASAGLHIVDRGVAKKRQFVRHIIVCTRECESIE</sequence>
<dbReference type="Proteomes" id="UP001165962">
    <property type="component" value="Unassembled WGS sequence"/>
</dbReference>
<evidence type="ECO:0000313" key="3">
    <source>
        <dbReference type="Proteomes" id="UP001165962"/>
    </source>
</evidence>
<accession>A0ABX0JB67</accession>
<protein>
    <submittedName>
        <fullName evidence="2">RNA methyltransferase</fullName>
    </submittedName>
</protein>
<keyword evidence="3" id="KW-1185">Reference proteome</keyword>
<dbReference type="GO" id="GO:0032259">
    <property type="term" value="P:methylation"/>
    <property type="evidence" value="ECO:0007669"/>
    <property type="project" value="UniProtKB-KW"/>
</dbReference>
<dbReference type="PANTHER" id="PTHR14911">
    <property type="entry name" value="THUMP DOMAIN-CONTAINING"/>
    <property type="match status" value="1"/>
</dbReference>
<evidence type="ECO:0000313" key="2">
    <source>
        <dbReference type="EMBL" id="NHN32127.1"/>
    </source>
</evidence>
<keyword evidence="2" id="KW-0489">Methyltransferase</keyword>
<dbReference type="GO" id="GO:0008168">
    <property type="term" value="F:methyltransferase activity"/>
    <property type="evidence" value="ECO:0007669"/>
    <property type="project" value="UniProtKB-KW"/>
</dbReference>
<dbReference type="Pfam" id="PF01170">
    <property type="entry name" value="UPF0020"/>
    <property type="match status" value="1"/>
</dbReference>